<accession>X1TAL0</accession>
<dbReference type="AlphaFoldDB" id="X1TAL0"/>
<organism evidence="3">
    <name type="scientific">marine sediment metagenome</name>
    <dbReference type="NCBI Taxonomy" id="412755"/>
    <lineage>
        <taxon>unclassified sequences</taxon>
        <taxon>metagenomes</taxon>
        <taxon>ecological metagenomes</taxon>
    </lineage>
</organism>
<feature type="domain" description="Non-reducing end beta-L-arabinofuranosidase-like GH127 C-terminal" evidence="2">
    <location>
        <begin position="27"/>
        <end position="51"/>
    </location>
</feature>
<dbReference type="InterPro" id="IPR049049">
    <property type="entry name" value="Beta-AFase-like_GH127_C"/>
</dbReference>
<gene>
    <name evidence="3" type="ORF">S12H4_30279</name>
</gene>
<evidence type="ECO:0000259" key="2">
    <source>
        <dbReference type="Pfam" id="PF20737"/>
    </source>
</evidence>
<evidence type="ECO:0000256" key="1">
    <source>
        <dbReference type="SAM" id="MobiDB-lite"/>
    </source>
</evidence>
<sequence>KDPKFEVKFDGNLLGGVVVVNGKTAEGKEFTAIPFYVLANREKSNQEVWLPQQGKTESQEGWEGKLYRQWQP</sequence>
<feature type="region of interest" description="Disordered" evidence="1">
    <location>
        <begin position="49"/>
        <end position="72"/>
    </location>
</feature>
<name>X1TAL0_9ZZZZ</name>
<evidence type="ECO:0000313" key="3">
    <source>
        <dbReference type="EMBL" id="GAJ02378.1"/>
    </source>
</evidence>
<feature type="non-terminal residue" evidence="3">
    <location>
        <position position="1"/>
    </location>
</feature>
<proteinExistence type="predicted"/>
<dbReference type="Pfam" id="PF20737">
    <property type="entry name" value="Glyco_hydro127C"/>
    <property type="match status" value="1"/>
</dbReference>
<reference evidence="3" key="1">
    <citation type="journal article" date="2014" name="Front. Microbiol.">
        <title>High frequency of phylogenetically diverse reductive dehalogenase-homologous genes in deep subseafloor sedimentary metagenomes.</title>
        <authorList>
            <person name="Kawai M."/>
            <person name="Futagami T."/>
            <person name="Toyoda A."/>
            <person name="Takaki Y."/>
            <person name="Nishi S."/>
            <person name="Hori S."/>
            <person name="Arai W."/>
            <person name="Tsubouchi T."/>
            <person name="Morono Y."/>
            <person name="Uchiyama I."/>
            <person name="Ito T."/>
            <person name="Fujiyama A."/>
            <person name="Inagaki F."/>
            <person name="Takami H."/>
        </authorList>
    </citation>
    <scope>NUCLEOTIDE SEQUENCE</scope>
    <source>
        <strain evidence="3">Expedition CK06-06</strain>
    </source>
</reference>
<protein>
    <recommendedName>
        <fullName evidence="2">Non-reducing end beta-L-arabinofuranosidase-like GH127 C-terminal domain-containing protein</fullName>
    </recommendedName>
</protein>
<dbReference type="EMBL" id="BARW01017548">
    <property type="protein sequence ID" value="GAJ02378.1"/>
    <property type="molecule type" value="Genomic_DNA"/>
</dbReference>
<comment type="caution">
    <text evidence="3">The sequence shown here is derived from an EMBL/GenBank/DDBJ whole genome shotgun (WGS) entry which is preliminary data.</text>
</comment>